<dbReference type="InterPro" id="IPR058240">
    <property type="entry name" value="rSAM_sf"/>
</dbReference>
<evidence type="ECO:0000256" key="6">
    <source>
        <dbReference type="ARBA" id="ARBA00023004"/>
    </source>
</evidence>
<feature type="domain" description="Radical SAM core" evidence="9">
    <location>
        <begin position="141"/>
        <end position="364"/>
    </location>
</feature>
<keyword evidence="6" id="KW-0408">Iron</keyword>
<comment type="caution">
    <text evidence="10">The sequence shown here is derived from an EMBL/GenBank/DDBJ whole genome shotgun (WGS) entry which is preliminary data.</text>
</comment>
<dbReference type="SMART" id="SM00729">
    <property type="entry name" value="Elp3"/>
    <property type="match status" value="1"/>
</dbReference>
<dbReference type="SUPFAM" id="SSF102114">
    <property type="entry name" value="Radical SAM enzymes"/>
    <property type="match status" value="1"/>
</dbReference>
<dbReference type="Gene3D" id="3.40.50.12160">
    <property type="entry name" value="Methylthiotransferase, N-terminal domain"/>
    <property type="match status" value="1"/>
</dbReference>
<dbReference type="RefSeq" id="WP_226385289.1">
    <property type="nucleotide sequence ID" value="NZ_JADCKA010000007.1"/>
</dbReference>
<dbReference type="PROSITE" id="PS51918">
    <property type="entry name" value="RADICAL_SAM"/>
    <property type="match status" value="1"/>
</dbReference>
<comment type="cofactor">
    <cofactor evidence="1">
        <name>[4Fe-4S] cluster</name>
        <dbReference type="ChEBI" id="CHEBI:49883"/>
    </cofactor>
</comment>
<gene>
    <name evidence="10" type="primary">mtaB</name>
    <name evidence="10" type="ORF">INF20_05010</name>
</gene>
<evidence type="ECO:0000256" key="4">
    <source>
        <dbReference type="ARBA" id="ARBA00022691"/>
    </source>
</evidence>
<evidence type="ECO:0000259" key="9">
    <source>
        <dbReference type="PROSITE" id="PS51918"/>
    </source>
</evidence>
<evidence type="ECO:0000259" key="8">
    <source>
        <dbReference type="PROSITE" id="PS51449"/>
    </source>
</evidence>
<dbReference type="Pfam" id="PF04055">
    <property type="entry name" value="Radical_SAM"/>
    <property type="match status" value="1"/>
</dbReference>
<dbReference type="EMBL" id="JADCKA010000007">
    <property type="protein sequence ID" value="MBE5035641.1"/>
    <property type="molecule type" value="Genomic_DNA"/>
</dbReference>
<dbReference type="SFLD" id="SFLDS00029">
    <property type="entry name" value="Radical_SAM"/>
    <property type="match status" value="1"/>
</dbReference>
<evidence type="ECO:0000256" key="1">
    <source>
        <dbReference type="ARBA" id="ARBA00001966"/>
    </source>
</evidence>
<keyword evidence="3" id="KW-0808">Transferase</keyword>
<dbReference type="NCBIfam" id="TIGR01579">
    <property type="entry name" value="MiaB-like-C"/>
    <property type="match status" value="1"/>
</dbReference>
<dbReference type="InterPro" id="IPR006467">
    <property type="entry name" value="MiaB-like_bact"/>
</dbReference>
<sequence>MKIAFHTLGCKVNQYETEAMKEQFASAGYEIVNEYDKADVYLINTCSVTGLADRKSRQYIRKMKKKNPQAVVAVTGCYVQVSGDEVAAMDEVDIVAGTNEKNEILNYVNQHIENRSIGTEKHILDYDQLTDFVECGSITSMESRTRAYVKIQEGCNRFCSYCIIPFARGPVRSRDVQAVMTECENLVKAGFKELILTGINTALCEHLDEILDRLEKMPGDFRVRLSSLEPTVINAEYVKGLFKYKRLCHHLHLSLQSGSDNVLKAMNRRYNRNEYLDIVKALREFDIHYGITTDIIVGFPGETEQDFEDTLDIVNRAGFGKVHAFKYSKRKGTAACEMSNQVSPPVKKERSIRLIETGERESKLFIESSIGDVRQVLFEEYDKENQALTGYTDNYIKAYLEIDETEAESYKNAFADVKIEKIFADGAQVVLKDKND</sequence>
<evidence type="ECO:0000256" key="3">
    <source>
        <dbReference type="ARBA" id="ARBA00022679"/>
    </source>
</evidence>
<dbReference type="PROSITE" id="PS51449">
    <property type="entry name" value="MTTASE_N"/>
    <property type="match status" value="1"/>
</dbReference>
<dbReference type="Gene3D" id="3.80.30.20">
    <property type="entry name" value="tm_1862 like domain"/>
    <property type="match status" value="1"/>
</dbReference>
<reference evidence="10 11" key="1">
    <citation type="submission" date="2020-10" db="EMBL/GenBank/DDBJ databases">
        <title>ChiBAC.</title>
        <authorList>
            <person name="Zenner C."/>
            <person name="Hitch T.C.A."/>
            <person name="Clavel T."/>
        </authorList>
    </citation>
    <scope>NUCLEOTIDE SEQUENCE [LARGE SCALE GENOMIC DNA]</scope>
    <source>
        <strain evidence="10 11">DSM 108706</strain>
    </source>
</reference>
<keyword evidence="7" id="KW-0411">Iron-sulfur</keyword>
<evidence type="ECO:0000313" key="10">
    <source>
        <dbReference type="EMBL" id="MBE5035641.1"/>
    </source>
</evidence>
<dbReference type="NCBIfam" id="TIGR00089">
    <property type="entry name" value="MiaB/RimO family radical SAM methylthiotransferase"/>
    <property type="match status" value="1"/>
</dbReference>
<evidence type="ECO:0000256" key="5">
    <source>
        <dbReference type="ARBA" id="ARBA00022723"/>
    </source>
</evidence>
<keyword evidence="5" id="KW-0479">Metal-binding</keyword>
<dbReference type="Proteomes" id="UP001516588">
    <property type="component" value="Unassembled WGS sequence"/>
</dbReference>
<dbReference type="InterPro" id="IPR038135">
    <property type="entry name" value="Methylthiotransferase_N_sf"/>
</dbReference>
<keyword evidence="2" id="KW-0004">4Fe-4S</keyword>
<dbReference type="CDD" id="cd01335">
    <property type="entry name" value="Radical_SAM"/>
    <property type="match status" value="1"/>
</dbReference>
<dbReference type="InterPro" id="IPR007197">
    <property type="entry name" value="rSAM"/>
</dbReference>
<evidence type="ECO:0000256" key="7">
    <source>
        <dbReference type="ARBA" id="ARBA00023014"/>
    </source>
</evidence>
<keyword evidence="11" id="KW-1185">Reference proteome</keyword>
<dbReference type="PROSITE" id="PS01278">
    <property type="entry name" value="MTTASE_RADICAL"/>
    <property type="match status" value="1"/>
</dbReference>
<organism evidence="10 11">
    <name type="scientific">Gallibacter intestinalis</name>
    <dbReference type="NCBI Taxonomy" id="2779356"/>
    <lineage>
        <taxon>Bacteria</taxon>
        <taxon>Bacillati</taxon>
        <taxon>Bacillota</taxon>
        <taxon>Clostridia</taxon>
        <taxon>Eubacteriales</taxon>
        <taxon>Eubacteriaceae</taxon>
        <taxon>Gallibacter</taxon>
    </lineage>
</organism>
<dbReference type="InterPro" id="IPR023404">
    <property type="entry name" value="rSAM_horseshoe"/>
</dbReference>
<evidence type="ECO:0000313" key="11">
    <source>
        <dbReference type="Proteomes" id="UP001516588"/>
    </source>
</evidence>
<dbReference type="InterPro" id="IPR006638">
    <property type="entry name" value="Elp3/MiaA/NifB-like_rSAM"/>
</dbReference>
<dbReference type="SFLD" id="SFLDG01082">
    <property type="entry name" value="B12-binding_domain_containing"/>
    <property type="match status" value="1"/>
</dbReference>
<accession>A0ABR9QXQ3</accession>
<dbReference type="InterPro" id="IPR013848">
    <property type="entry name" value="Methylthiotransferase_N"/>
</dbReference>
<feature type="domain" description="MTTase N-terminal" evidence="8">
    <location>
        <begin position="1"/>
        <end position="113"/>
    </location>
</feature>
<proteinExistence type="predicted"/>
<dbReference type="PANTHER" id="PTHR11918:SF45">
    <property type="entry name" value="THREONYLCARBAMOYLADENOSINE TRNA METHYLTHIOTRANSFERASE"/>
    <property type="match status" value="1"/>
</dbReference>
<dbReference type="Pfam" id="PF00919">
    <property type="entry name" value="UPF0004"/>
    <property type="match status" value="1"/>
</dbReference>
<dbReference type="InterPro" id="IPR020612">
    <property type="entry name" value="Methylthiotransferase_CS"/>
</dbReference>
<dbReference type="InterPro" id="IPR005839">
    <property type="entry name" value="Methylthiotransferase"/>
</dbReference>
<keyword evidence="4" id="KW-0949">S-adenosyl-L-methionine</keyword>
<evidence type="ECO:0000256" key="2">
    <source>
        <dbReference type="ARBA" id="ARBA00022485"/>
    </source>
</evidence>
<name>A0ABR9QXQ3_9FIRM</name>
<dbReference type="SFLD" id="SFLDG01061">
    <property type="entry name" value="methylthiotransferase"/>
    <property type="match status" value="1"/>
</dbReference>
<protein>
    <submittedName>
        <fullName evidence="10">tRNA (N(6)-L-threonylcarbamoyladenosine(37)-C(2))-methylthiotransferase MtaB</fullName>
    </submittedName>
</protein>
<dbReference type="PANTHER" id="PTHR11918">
    <property type="entry name" value="RADICAL SAM PROTEINS"/>
    <property type="match status" value="1"/>
</dbReference>